<dbReference type="Proteomes" id="UP001146793">
    <property type="component" value="Unassembled WGS sequence"/>
</dbReference>
<organism evidence="1 2">
    <name type="scientific">Anaeramoeba flamelloides</name>
    <dbReference type="NCBI Taxonomy" id="1746091"/>
    <lineage>
        <taxon>Eukaryota</taxon>
        <taxon>Metamonada</taxon>
        <taxon>Anaeramoebidae</taxon>
        <taxon>Anaeramoeba</taxon>
    </lineage>
</organism>
<gene>
    <name evidence="1" type="ORF">M0812_15494</name>
</gene>
<dbReference type="EMBL" id="JANTQA010000032">
    <property type="protein sequence ID" value="KAJ3439465.1"/>
    <property type="molecule type" value="Genomic_DNA"/>
</dbReference>
<dbReference type="AlphaFoldDB" id="A0AAV7ZHI3"/>
<evidence type="ECO:0000313" key="2">
    <source>
        <dbReference type="Proteomes" id="UP001146793"/>
    </source>
</evidence>
<protein>
    <submittedName>
        <fullName evidence="1">Uncharacterized protein</fullName>
    </submittedName>
</protein>
<accession>A0AAV7ZHI3</accession>
<evidence type="ECO:0000313" key="1">
    <source>
        <dbReference type="EMBL" id="KAJ3439465.1"/>
    </source>
</evidence>
<sequence>MLIGFNVKEINDLIVYWVPQLEKIDDLGWVQVQFLDETSEYSKIAKLDIDPKPNLEKRIFVLFKPLKNQLFNLGELLNIQPIGKREGKGFVAIEWGGMII</sequence>
<comment type="caution">
    <text evidence="1">The sequence shown here is derived from an EMBL/GenBank/DDBJ whole genome shotgun (WGS) entry which is preliminary data.</text>
</comment>
<proteinExistence type="predicted"/>
<reference evidence="1" key="1">
    <citation type="submission" date="2022-08" db="EMBL/GenBank/DDBJ databases">
        <title>Novel sulphate-reducing endosymbionts in the free-living metamonad Anaeramoeba.</title>
        <authorList>
            <person name="Jerlstrom-Hultqvist J."/>
            <person name="Cepicka I."/>
            <person name="Gallot-Lavallee L."/>
            <person name="Salas-Leiva D."/>
            <person name="Curtis B.A."/>
            <person name="Zahonova K."/>
            <person name="Pipaliya S."/>
            <person name="Dacks J."/>
            <person name="Roger A.J."/>
        </authorList>
    </citation>
    <scope>NUCLEOTIDE SEQUENCE</scope>
    <source>
        <strain evidence="1">Busselton2</strain>
    </source>
</reference>
<name>A0AAV7ZHI3_9EUKA</name>